<accession>A0A2P7R0F5</accession>
<evidence type="ECO:0000313" key="3">
    <source>
        <dbReference type="Proteomes" id="UP000240243"/>
    </source>
</evidence>
<dbReference type="InterPro" id="IPR001387">
    <property type="entry name" value="Cro/C1-type_HTH"/>
</dbReference>
<feature type="domain" description="HTH cro/C1-type" evidence="1">
    <location>
        <begin position="22"/>
        <end position="67"/>
    </location>
</feature>
<comment type="caution">
    <text evidence="2">The sequence shown here is derived from an EMBL/GenBank/DDBJ whole genome shotgun (WGS) entry which is preliminary data.</text>
</comment>
<dbReference type="InterPro" id="IPR010982">
    <property type="entry name" value="Lambda_DNA-bd_dom_sf"/>
</dbReference>
<dbReference type="Proteomes" id="UP000240243">
    <property type="component" value="Unassembled WGS sequence"/>
</dbReference>
<evidence type="ECO:0000313" key="2">
    <source>
        <dbReference type="EMBL" id="PSJ43702.1"/>
    </source>
</evidence>
<dbReference type="Gene3D" id="1.10.260.40">
    <property type="entry name" value="lambda repressor-like DNA-binding domains"/>
    <property type="match status" value="1"/>
</dbReference>
<dbReference type="Pfam" id="PF01381">
    <property type="entry name" value="HTH_3"/>
    <property type="match status" value="1"/>
</dbReference>
<keyword evidence="3" id="KW-1185">Reference proteome</keyword>
<dbReference type="SUPFAM" id="SSF47413">
    <property type="entry name" value="lambda repressor-like DNA-binding domains"/>
    <property type="match status" value="1"/>
</dbReference>
<dbReference type="AlphaFoldDB" id="A0A2P7R0F5"/>
<name>A0A2P7R0F5_9GAMM</name>
<organism evidence="2 3">
    <name type="scientific">Zobellella endophytica</name>
    <dbReference type="NCBI Taxonomy" id="2116700"/>
    <lineage>
        <taxon>Bacteria</taxon>
        <taxon>Pseudomonadati</taxon>
        <taxon>Pseudomonadota</taxon>
        <taxon>Gammaproteobacteria</taxon>
        <taxon>Aeromonadales</taxon>
        <taxon>Aeromonadaceae</taxon>
        <taxon>Zobellella</taxon>
    </lineage>
</organism>
<proteinExistence type="predicted"/>
<protein>
    <submittedName>
        <fullName evidence="2">Transcriptional regulator</fullName>
    </submittedName>
</protein>
<dbReference type="EMBL" id="PXYG01000008">
    <property type="protein sequence ID" value="PSJ43702.1"/>
    <property type="molecule type" value="Genomic_DNA"/>
</dbReference>
<reference evidence="2 3" key="1">
    <citation type="submission" date="2018-03" db="EMBL/GenBank/DDBJ databases">
        <title>The draft genome of Zobellella sp. 59N8.</title>
        <authorList>
            <person name="Liu L."/>
            <person name="Li L."/>
            <person name="Zhang X."/>
            <person name="Liang L."/>
            <person name="Wang T."/>
        </authorList>
    </citation>
    <scope>NUCLEOTIDE SEQUENCE [LARGE SCALE GENOMIC DNA]</scope>
    <source>
        <strain evidence="2 3">59N8</strain>
    </source>
</reference>
<dbReference type="PROSITE" id="PS50943">
    <property type="entry name" value="HTH_CROC1"/>
    <property type="match status" value="1"/>
</dbReference>
<sequence>MDGMSRVDFTDNLKLLCGHYPSLAQVCKKMGINRTQFNKYLSGKVSPSKANLRLICDFFGVEEFEILMPHEQFTKQVIAARSEIAPQDGYLRKMAELRGRSRPSLERYLGWYHEYYYSLGYPGRIFRSLVQVSTSKQGIAYARYERLIGAAARGEKVTHCRYHGIAVNLCDRIFLMDYEALTENEITQTVLFPSYKSQLKHLLGVKIGVSSKSHRTPACTRVLYDYLGETVDFKKQFRGCGLYEEAEVDGRIRAAIDNRRGVDESLFLAIGE</sequence>
<gene>
    <name evidence="2" type="ORF">C7H85_15760</name>
</gene>
<evidence type="ECO:0000259" key="1">
    <source>
        <dbReference type="PROSITE" id="PS50943"/>
    </source>
</evidence>
<dbReference type="CDD" id="cd00093">
    <property type="entry name" value="HTH_XRE"/>
    <property type="match status" value="1"/>
</dbReference>
<dbReference type="GO" id="GO:0003677">
    <property type="term" value="F:DNA binding"/>
    <property type="evidence" value="ECO:0007669"/>
    <property type="project" value="InterPro"/>
</dbReference>